<protein>
    <submittedName>
        <fullName evidence="2">Uncharacterized protein</fullName>
    </submittedName>
</protein>
<dbReference type="AlphaFoldDB" id="U5CTF3"/>
<dbReference type="EMBL" id="KI392442">
    <property type="protein sequence ID" value="ERN16526.1"/>
    <property type="molecule type" value="Genomic_DNA"/>
</dbReference>
<gene>
    <name evidence="2" type="ORF">AMTR_s00031p00108350</name>
</gene>
<keyword evidence="1" id="KW-0812">Transmembrane</keyword>
<proteinExistence type="predicted"/>
<feature type="transmembrane region" description="Helical" evidence="1">
    <location>
        <begin position="36"/>
        <end position="60"/>
    </location>
</feature>
<keyword evidence="1" id="KW-1133">Transmembrane helix</keyword>
<reference evidence="3" key="1">
    <citation type="journal article" date="2013" name="Science">
        <title>The Amborella genome and the evolution of flowering plants.</title>
        <authorList>
            <consortium name="Amborella Genome Project"/>
        </authorList>
    </citation>
    <scope>NUCLEOTIDE SEQUENCE [LARGE SCALE GENOMIC DNA]</scope>
</reference>
<keyword evidence="3" id="KW-1185">Reference proteome</keyword>
<sequence>MSRLPPKLILVHHLPLHRVAYHVVPLHIPLRLALPVIFHCPICLVVILILIFVLCVLLIVGVHVLNHVSFIECCNVIMIIHIGNCSPKEVLVQLCSPLRYPLIGEVLSKNVIEVDGCVVCGDLLYLSLSQFQVEVDVHKILQRLSLSYFT</sequence>
<dbReference type="HOGENOM" id="CLU_1742987_0_0_1"/>
<evidence type="ECO:0000313" key="3">
    <source>
        <dbReference type="Proteomes" id="UP000017836"/>
    </source>
</evidence>
<dbReference type="Proteomes" id="UP000017836">
    <property type="component" value="Unassembled WGS sequence"/>
</dbReference>
<dbReference type="Gramene" id="ERN16526">
    <property type="protein sequence ID" value="ERN16526"/>
    <property type="gene ID" value="AMTR_s00031p00108350"/>
</dbReference>
<evidence type="ECO:0000313" key="2">
    <source>
        <dbReference type="EMBL" id="ERN16526.1"/>
    </source>
</evidence>
<accession>U5CTF3</accession>
<evidence type="ECO:0000256" key="1">
    <source>
        <dbReference type="SAM" id="Phobius"/>
    </source>
</evidence>
<keyword evidence="1" id="KW-0472">Membrane</keyword>
<organism evidence="2 3">
    <name type="scientific">Amborella trichopoda</name>
    <dbReference type="NCBI Taxonomy" id="13333"/>
    <lineage>
        <taxon>Eukaryota</taxon>
        <taxon>Viridiplantae</taxon>
        <taxon>Streptophyta</taxon>
        <taxon>Embryophyta</taxon>
        <taxon>Tracheophyta</taxon>
        <taxon>Spermatophyta</taxon>
        <taxon>Magnoliopsida</taxon>
        <taxon>Amborellales</taxon>
        <taxon>Amborellaceae</taxon>
        <taxon>Amborella</taxon>
    </lineage>
</organism>
<name>U5CTF3_AMBTC</name>